<gene>
    <name evidence="14" type="ORF">MY1_0985</name>
</gene>
<evidence type="ECO:0000256" key="5">
    <source>
        <dbReference type="ARBA" id="ARBA00022553"/>
    </source>
</evidence>
<proteinExistence type="predicted"/>
<dbReference type="PANTHER" id="PTHR43711:SF1">
    <property type="entry name" value="HISTIDINE KINASE 1"/>
    <property type="match status" value="1"/>
</dbReference>
<keyword evidence="6" id="KW-0808">Transferase</keyword>
<dbReference type="PRINTS" id="PR00344">
    <property type="entry name" value="BCTRLSENSOR"/>
</dbReference>
<dbReference type="CDD" id="cd00082">
    <property type="entry name" value="HisKA"/>
    <property type="match status" value="1"/>
</dbReference>
<keyword evidence="9" id="KW-0067">ATP-binding</keyword>
<dbReference type="EMBL" id="AFPU01000001">
    <property type="protein sequence ID" value="EGP93745.1"/>
    <property type="molecule type" value="Genomic_DNA"/>
</dbReference>
<dbReference type="Gene3D" id="6.10.340.10">
    <property type="match status" value="1"/>
</dbReference>
<dbReference type="Proteomes" id="UP000004440">
    <property type="component" value="Unassembled WGS sequence"/>
</dbReference>
<evidence type="ECO:0000256" key="8">
    <source>
        <dbReference type="ARBA" id="ARBA00022777"/>
    </source>
</evidence>
<dbReference type="SUPFAM" id="SSF55874">
    <property type="entry name" value="ATPase domain of HSP90 chaperone/DNA topoisomerase II/histidine kinase"/>
    <property type="match status" value="1"/>
</dbReference>
<dbReference type="Pfam" id="PF00512">
    <property type="entry name" value="HisKA"/>
    <property type="match status" value="1"/>
</dbReference>
<keyword evidence="12" id="KW-0812">Transmembrane</keyword>
<keyword evidence="8" id="KW-0418">Kinase</keyword>
<evidence type="ECO:0000256" key="9">
    <source>
        <dbReference type="ARBA" id="ARBA00022840"/>
    </source>
</evidence>
<evidence type="ECO:0000256" key="1">
    <source>
        <dbReference type="ARBA" id="ARBA00000085"/>
    </source>
</evidence>
<dbReference type="GO" id="GO:0005524">
    <property type="term" value="F:ATP binding"/>
    <property type="evidence" value="ECO:0007669"/>
    <property type="project" value="UniProtKB-KW"/>
</dbReference>
<evidence type="ECO:0000256" key="7">
    <source>
        <dbReference type="ARBA" id="ARBA00022741"/>
    </source>
</evidence>
<dbReference type="PATRIC" id="fig|1001994.6.peg.970"/>
<feature type="transmembrane region" description="Helical" evidence="12">
    <location>
        <begin position="7"/>
        <end position="30"/>
    </location>
</feature>
<keyword evidence="15" id="KW-1185">Reference proteome</keyword>
<feature type="transmembrane region" description="Helical" evidence="12">
    <location>
        <begin position="36"/>
        <end position="57"/>
    </location>
</feature>
<dbReference type="InterPro" id="IPR003661">
    <property type="entry name" value="HisK_dim/P_dom"/>
</dbReference>
<dbReference type="InterPro" id="IPR005467">
    <property type="entry name" value="His_kinase_dom"/>
</dbReference>
<keyword evidence="5" id="KW-0597">Phosphoprotein</keyword>
<evidence type="ECO:0000256" key="12">
    <source>
        <dbReference type="SAM" id="Phobius"/>
    </source>
</evidence>
<evidence type="ECO:0000256" key="6">
    <source>
        <dbReference type="ARBA" id="ARBA00022679"/>
    </source>
</evidence>
<dbReference type="RefSeq" id="WP_007550568.1">
    <property type="nucleotide sequence ID" value="NZ_AFPU01000001.1"/>
</dbReference>
<keyword evidence="7" id="KW-0547">Nucleotide-binding</keyword>
<keyword evidence="10" id="KW-0902">Two-component regulatory system</keyword>
<dbReference type="PANTHER" id="PTHR43711">
    <property type="entry name" value="TWO-COMPONENT HISTIDINE KINASE"/>
    <property type="match status" value="1"/>
</dbReference>
<dbReference type="PROSITE" id="PS50109">
    <property type="entry name" value="HIS_KIN"/>
    <property type="match status" value="1"/>
</dbReference>
<reference evidence="14 15" key="1">
    <citation type="journal article" date="2011" name="J. Bacteriol.">
        <title>Genome Sequence of an Ammonia-Oxidizing Soil Archaeon, "Candidatus Nitrosoarchaeum koreensis" MY1.</title>
        <authorList>
            <person name="Kim B.K."/>
            <person name="Jung M.Y."/>
            <person name="Yu D.S."/>
            <person name="Park S.J."/>
            <person name="Oh T.K."/>
            <person name="Rhee S.K."/>
            <person name="Kim J.F."/>
        </authorList>
    </citation>
    <scope>NUCLEOTIDE SEQUENCE [LARGE SCALE GENOMIC DNA]</scope>
    <source>
        <strain evidence="14 15">MY1</strain>
    </source>
</reference>
<evidence type="ECO:0000256" key="3">
    <source>
        <dbReference type="ARBA" id="ARBA00012438"/>
    </source>
</evidence>
<dbReference type="Gene3D" id="3.30.565.10">
    <property type="entry name" value="Histidine kinase-like ATPase, C-terminal domain"/>
    <property type="match status" value="1"/>
</dbReference>
<evidence type="ECO:0000259" key="13">
    <source>
        <dbReference type="PROSITE" id="PS50109"/>
    </source>
</evidence>
<dbReference type="InterPro" id="IPR003594">
    <property type="entry name" value="HATPase_dom"/>
</dbReference>
<keyword evidence="12" id="KW-1133">Transmembrane helix</keyword>
<dbReference type="InterPro" id="IPR050736">
    <property type="entry name" value="Sensor_HK_Regulatory"/>
</dbReference>
<organism evidence="14 15">
    <name type="scientific">Nitrosarchaeum koreense MY1</name>
    <dbReference type="NCBI Taxonomy" id="1001994"/>
    <lineage>
        <taxon>Archaea</taxon>
        <taxon>Nitrososphaerota</taxon>
        <taxon>Nitrososphaeria</taxon>
        <taxon>Nitrosopumilales</taxon>
        <taxon>Nitrosopumilaceae</taxon>
        <taxon>Nitrosarchaeum</taxon>
    </lineage>
</organism>
<feature type="domain" description="Histidine kinase" evidence="13">
    <location>
        <begin position="135"/>
        <end position="355"/>
    </location>
</feature>
<keyword evidence="11 12" id="KW-0472">Membrane</keyword>
<evidence type="ECO:0000313" key="14">
    <source>
        <dbReference type="EMBL" id="EGP93745.1"/>
    </source>
</evidence>
<comment type="catalytic activity">
    <reaction evidence="1">
        <text>ATP + protein L-histidine = ADP + protein N-phospho-L-histidine.</text>
        <dbReference type="EC" id="2.7.13.3"/>
    </reaction>
</comment>
<dbReference type="Gene3D" id="1.10.287.130">
    <property type="match status" value="1"/>
</dbReference>
<dbReference type="SUPFAM" id="SSF47384">
    <property type="entry name" value="Homodimeric domain of signal transducing histidine kinase"/>
    <property type="match status" value="1"/>
</dbReference>
<dbReference type="Pfam" id="PF02518">
    <property type="entry name" value="HATPase_c"/>
    <property type="match status" value="1"/>
</dbReference>
<dbReference type="SMART" id="SM00388">
    <property type="entry name" value="HisKA"/>
    <property type="match status" value="1"/>
</dbReference>
<evidence type="ECO:0000256" key="10">
    <source>
        <dbReference type="ARBA" id="ARBA00023012"/>
    </source>
</evidence>
<comment type="caution">
    <text evidence="14">The sequence shown here is derived from an EMBL/GenBank/DDBJ whole genome shotgun (WGS) entry which is preliminary data.</text>
</comment>
<dbReference type="FunFam" id="3.30.565.10:FF:000023">
    <property type="entry name" value="PAS domain-containing sensor histidine kinase"/>
    <property type="match status" value="1"/>
</dbReference>
<comment type="subcellular location">
    <subcellularLocation>
        <location evidence="2">Cell membrane</location>
    </subcellularLocation>
</comment>
<name>F9CWU3_9ARCH</name>
<dbReference type="EC" id="2.7.13.3" evidence="3"/>
<dbReference type="OrthoDB" id="342253at2157"/>
<dbReference type="InterPro" id="IPR004358">
    <property type="entry name" value="Sig_transdc_His_kin-like_C"/>
</dbReference>
<evidence type="ECO:0000313" key="15">
    <source>
        <dbReference type="Proteomes" id="UP000004440"/>
    </source>
</evidence>
<evidence type="ECO:0000256" key="11">
    <source>
        <dbReference type="ARBA" id="ARBA00023136"/>
    </source>
</evidence>
<dbReference type="AlphaFoldDB" id="F9CWU3"/>
<evidence type="ECO:0000256" key="4">
    <source>
        <dbReference type="ARBA" id="ARBA00022475"/>
    </source>
</evidence>
<dbReference type="InterPro" id="IPR036890">
    <property type="entry name" value="HATPase_C_sf"/>
</dbReference>
<keyword evidence="4" id="KW-1003">Cell membrane</keyword>
<dbReference type="GO" id="GO:0005886">
    <property type="term" value="C:plasma membrane"/>
    <property type="evidence" value="ECO:0007669"/>
    <property type="project" value="UniProtKB-SubCell"/>
</dbReference>
<dbReference type="GO" id="GO:0000155">
    <property type="term" value="F:phosphorelay sensor kinase activity"/>
    <property type="evidence" value="ECO:0007669"/>
    <property type="project" value="InterPro"/>
</dbReference>
<dbReference type="InterPro" id="IPR036097">
    <property type="entry name" value="HisK_dim/P_sf"/>
</dbReference>
<protein>
    <recommendedName>
        <fullName evidence="3">histidine kinase</fullName>
        <ecNumber evidence="3">2.7.13.3</ecNumber>
    </recommendedName>
</protein>
<sequence>MIPIKNILFLLSGASSFIIFYMGLVNYITAIESSTGWILLVFATIVAAGTLLSTVYISKSITKPIEKLAENMTEFSKTNKITNKKPINTNIKEIYELNKNFESMGEKVEKTISVQQEYVEKLKQIDKKKVEFSSMVSHELKTPLVPILGYAQMLQKQELMGKLNKQQIDAVDEIYSSAVKLQRLVGDILTTQKLDLGKLDFNQENIHIAELLNSIIKEFNPIAIEKKINIINKITKDEIIFSDKDRINQIFSNLIKNAMDFVEPKKGEIIIGADNDKEFIKFFVKDNGIGISESNQKEIFKKFYQIDTSTSRKRNGSGLGLAICKGIADGLGGNIWVESKEDVGTAFYFKIPKQPIKVNSKK</sequence>
<dbReference type="SMART" id="SM00387">
    <property type="entry name" value="HATPase_c"/>
    <property type="match status" value="1"/>
</dbReference>
<accession>F9CWU3</accession>
<dbReference type="STRING" id="1001994.MY1_0985"/>
<evidence type="ECO:0000256" key="2">
    <source>
        <dbReference type="ARBA" id="ARBA00004236"/>
    </source>
</evidence>